<dbReference type="GO" id="GO:0004129">
    <property type="term" value="F:cytochrome-c oxidase activity"/>
    <property type="evidence" value="ECO:0007669"/>
    <property type="project" value="InterPro"/>
</dbReference>
<feature type="transmembrane region" description="Helical" evidence="8">
    <location>
        <begin position="155"/>
        <end position="175"/>
    </location>
</feature>
<organism evidence="10 11">
    <name type="scientific">Terriglobus roseus</name>
    <dbReference type="NCBI Taxonomy" id="392734"/>
    <lineage>
        <taxon>Bacteria</taxon>
        <taxon>Pseudomonadati</taxon>
        <taxon>Acidobacteriota</taxon>
        <taxon>Terriglobia</taxon>
        <taxon>Terriglobales</taxon>
        <taxon>Acidobacteriaceae</taxon>
        <taxon>Terriglobus</taxon>
    </lineage>
</organism>
<dbReference type="PANTHER" id="PTHR11403:SF10">
    <property type="entry name" value="CYTOCHROME C OXIDASE"/>
    <property type="match status" value="1"/>
</dbReference>
<dbReference type="PANTHER" id="PTHR11403">
    <property type="entry name" value="CYTOCHROME C OXIDASE SUBUNIT III"/>
    <property type="match status" value="1"/>
</dbReference>
<dbReference type="CDD" id="cd00386">
    <property type="entry name" value="Heme_Cu_Oxidase_III_like"/>
    <property type="match status" value="1"/>
</dbReference>
<dbReference type="Pfam" id="PF00510">
    <property type="entry name" value="COX3"/>
    <property type="match status" value="1"/>
</dbReference>
<evidence type="ECO:0000256" key="2">
    <source>
        <dbReference type="ARBA" id="ARBA00010581"/>
    </source>
</evidence>
<dbReference type="Gene3D" id="1.20.120.80">
    <property type="entry name" value="Cytochrome c oxidase, subunit III, four-helix bundle"/>
    <property type="match status" value="1"/>
</dbReference>
<dbReference type="AlphaFoldDB" id="A0A1H4IVH2"/>
<feature type="domain" description="Heme-copper oxidase subunit III family profile" evidence="9">
    <location>
        <begin position="62"/>
        <end position="259"/>
    </location>
</feature>
<dbReference type="OrthoDB" id="112578at2"/>
<evidence type="ECO:0000256" key="1">
    <source>
        <dbReference type="ARBA" id="ARBA00004141"/>
    </source>
</evidence>
<sequence length="259" mass="29314">MPAILHPDEVVEKRPSRRVDEGDTGGGRLPPIEPKHTGGGGDGDNWNNKPVGRRGPRERLGNYRRGLFFALAGDLMFFVAIVCAFFATKHSGHIDAYNHWVYSWVPITIPAILWLNTGALILSSITVEVARRSIFREIDVMEEWLGMGTPTRKRVMPWLAASTLLGLAFLWGQYLAWKQLAREPLFIRGNQSSRFFYLITGIHGVHLLLGIVLLIAAFIGMRTVRQIESRQILVDSSAWYWHTMGVLWIFLFGLLIYGQ</sequence>
<accession>A0A1H4IVH2</accession>
<keyword evidence="5 8" id="KW-0472">Membrane</keyword>
<evidence type="ECO:0000256" key="8">
    <source>
        <dbReference type="SAM" id="Phobius"/>
    </source>
</evidence>
<feature type="transmembrane region" description="Helical" evidence="8">
    <location>
        <begin position="107"/>
        <end position="127"/>
    </location>
</feature>
<keyword evidence="4 8" id="KW-1133">Transmembrane helix</keyword>
<feature type="transmembrane region" description="Helical" evidence="8">
    <location>
        <begin position="239"/>
        <end position="258"/>
    </location>
</feature>
<dbReference type="EMBL" id="FNSD01000001">
    <property type="protein sequence ID" value="SEB38069.1"/>
    <property type="molecule type" value="Genomic_DNA"/>
</dbReference>
<reference evidence="10 11" key="1">
    <citation type="submission" date="2016-10" db="EMBL/GenBank/DDBJ databases">
        <authorList>
            <person name="de Groot N.N."/>
        </authorList>
    </citation>
    <scope>NUCLEOTIDE SEQUENCE [LARGE SCALE GENOMIC DNA]</scope>
    <source>
        <strain evidence="10 11">AB35.6</strain>
    </source>
</reference>
<evidence type="ECO:0000256" key="4">
    <source>
        <dbReference type="ARBA" id="ARBA00022989"/>
    </source>
</evidence>
<comment type="subcellular location">
    <subcellularLocation>
        <location evidence="6">Cell membrane</location>
        <topology evidence="6">Multi-pass membrane protein</topology>
    </subcellularLocation>
    <subcellularLocation>
        <location evidence="1">Membrane</location>
        <topology evidence="1">Multi-pass membrane protein</topology>
    </subcellularLocation>
</comment>
<dbReference type="InterPro" id="IPR000298">
    <property type="entry name" value="Cyt_c_oxidase-like_su3"/>
</dbReference>
<feature type="region of interest" description="Disordered" evidence="7">
    <location>
        <begin position="1"/>
        <end position="57"/>
    </location>
</feature>
<dbReference type="InterPro" id="IPR035973">
    <property type="entry name" value="Cyt_c_oxidase_su3-like_sf"/>
</dbReference>
<dbReference type="InterPro" id="IPR013833">
    <property type="entry name" value="Cyt_c_oxidase_su3_a-hlx"/>
</dbReference>
<feature type="transmembrane region" description="Helical" evidence="8">
    <location>
        <begin position="195"/>
        <end position="219"/>
    </location>
</feature>
<protein>
    <submittedName>
        <fullName evidence="10">Cytochrome c oxidase subunit 3</fullName>
    </submittedName>
</protein>
<evidence type="ECO:0000256" key="5">
    <source>
        <dbReference type="ARBA" id="ARBA00023136"/>
    </source>
</evidence>
<evidence type="ECO:0000313" key="10">
    <source>
        <dbReference type="EMBL" id="SEB38069.1"/>
    </source>
</evidence>
<dbReference type="Proteomes" id="UP000182409">
    <property type="component" value="Unassembled WGS sequence"/>
</dbReference>
<evidence type="ECO:0000313" key="11">
    <source>
        <dbReference type="Proteomes" id="UP000182409"/>
    </source>
</evidence>
<dbReference type="SUPFAM" id="SSF81452">
    <property type="entry name" value="Cytochrome c oxidase subunit III-like"/>
    <property type="match status" value="1"/>
</dbReference>
<feature type="transmembrane region" description="Helical" evidence="8">
    <location>
        <begin position="67"/>
        <end position="87"/>
    </location>
</feature>
<proteinExistence type="inferred from homology"/>
<dbReference type="InterPro" id="IPR024791">
    <property type="entry name" value="Cyt_c/ubiquinol_Oxase_su3"/>
</dbReference>
<comment type="similarity">
    <text evidence="2 6">Belongs to the cytochrome c oxidase subunit 3 family.</text>
</comment>
<evidence type="ECO:0000256" key="6">
    <source>
        <dbReference type="RuleBase" id="RU003376"/>
    </source>
</evidence>
<dbReference type="PROSITE" id="PS50253">
    <property type="entry name" value="COX3"/>
    <property type="match status" value="1"/>
</dbReference>
<dbReference type="GO" id="GO:0005886">
    <property type="term" value="C:plasma membrane"/>
    <property type="evidence" value="ECO:0007669"/>
    <property type="project" value="UniProtKB-SubCell"/>
</dbReference>
<evidence type="ECO:0000256" key="3">
    <source>
        <dbReference type="ARBA" id="ARBA00022692"/>
    </source>
</evidence>
<evidence type="ECO:0000259" key="9">
    <source>
        <dbReference type="PROSITE" id="PS50253"/>
    </source>
</evidence>
<name>A0A1H4IVH2_9BACT</name>
<dbReference type="GO" id="GO:0019646">
    <property type="term" value="P:aerobic electron transport chain"/>
    <property type="evidence" value="ECO:0007669"/>
    <property type="project" value="InterPro"/>
</dbReference>
<evidence type="ECO:0000256" key="7">
    <source>
        <dbReference type="SAM" id="MobiDB-lite"/>
    </source>
</evidence>
<gene>
    <name evidence="10" type="ORF">SAMN05443244_0124</name>
</gene>
<keyword evidence="3 6" id="KW-0812">Transmembrane</keyword>
<dbReference type="RefSeq" id="WP_074651872.1">
    <property type="nucleotide sequence ID" value="NZ_FNSD01000001.1"/>
</dbReference>
<feature type="compositionally biased region" description="Basic and acidic residues" evidence="7">
    <location>
        <begin position="1"/>
        <end position="21"/>
    </location>
</feature>